<dbReference type="EMBL" id="BMIQ01000001">
    <property type="protein sequence ID" value="GGD94868.1"/>
    <property type="molecule type" value="Genomic_DNA"/>
</dbReference>
<evidence type="ECO:0000259" key="3">
    <source>
        <dbReference type="PROSITE" id="PS51087"/>
    </source>
</evidence>
<evidence type="ECO:0000313" key="5">
    <source>
        <dbReference type="Proteomes" id="UP000644699"/>
    </source>
</evidence>
<dbReference type="Pfam" id="PF04379">
    <property type="entry name" value="DUF525"/>
    <property type="match status" value="1"/>
</dbReference>
<dbReference type="PROSITE" id="PS51087">
    <property type="entry name" value="APAG"/>
    <property type="match status" value="1"/>
</dbReference>
<dbReference type="SUPFAM" id="SSF110069">
    <property type="entry name" value="ApaG-like"/>
    <property type="match status" value="1"/>
</dbReference>
<evidence type="ECO:0000256" key="1">
    <source>
        <dbReference type="ARBA" id="ARBA00017693"/>
    </source>
</evidence>
<gene>
    <name evidence="2 4" type="primary">apaG</name>
    <name evidence="4" type="ORF">GCM10011390_12030</name>
</gene>
<protein>
    <recommendedName>
        <fullName evidence="1 2">Protein ApaG</fullName>
    </recommendedName>
</protein>
<sequence>MYKATTRGITVSVTPAYLEGQSDPEAGRWVWAYTIAIENGGTETVQLRARHWRITDAHGHVEDVRGAGVVGEEPVIPPGDSFTYTSGCPLPTPSGFMQGSYRMEGEDGSSFDIAVPPFSLDLPDMARVLN</sequence>
<name>A0A916ZGQ7_9HYPH</name>
<evidence type="ECO:0000313" key="4">
    <source>
        <dbReference type="EMBL" id="GGD94868.1"/>
    </source>
</evidence>
<dbReference type="NCBIfam" id="NF003967">
    <property type="entry name" value="PRK05461.1"/>
    <property type="match status" value="1"/>
</dbReference>
<dbReference type="AlphaFoldDB" id="A0A916ZGQ7"/>
<dbReference type="PANTHER" id="PTHR14289">
    <property type="entry name" value="F-BOX ONLY PROTEIN 3"/>
    <property type="match status" value="1"/>
</dbReference>
<dbReference type="HAMAP" id="MF_00791">
    <property type="entry name" value="ApaG"/>
    <property type="match status" value="1"/>
</dbReference>
<accession>A0A916ZGQ7</accession>
<feature type="domain" description="ApaG" evidence="3">
    <location>
        <begin position="3"/>
        <end position="127"/>
    </location>
</feature>
<organism evidence="4 5">
    <name type="scientific">Aureimonas endophytica</name>
    <dbReference type="NCBI Taxonomy" id="2027858"/>
    <lineage>
        <taxon>Bacteria</taxon>
        <taxon>Pseudomonadati</taxon>
        <taxon>Pseudomonadota</taxon>
        <taxon>Alphaproteobacteria</taxon>
        <taxon>Hyphomicrobiales</taxon>
        <taxon>Aurantimonadaceae</taxon>
        <taxon>Aureimonas</taxon>
    </lineage>
</organism>
<comment type="caution">
    <text evidence="4">The sequence shown here is derived from an EMBL/GenBank/DDBJ whole genome shotgun (WGS) entry which is preliminary data.</text>
</comment>
<dbReference type="Gene3D" id="2.60.40.1470">
    <property type="entry name" value="ApaG domain"/>
    <property type="match status" value="1"/>
</dbReference>
<dbReference type="InterPro" id="IPR036767">
    <property type="entry name" value="ApaG_sf"/>
</dbReference>
<dbReference type="InterPro" id="IPR023065">
    <property type="entry name" value="Uncharacterised_ApaG"/>
</dbReference>
<dbReference type="PANTHER" id="PTHR14289:SF16">
    <property type="entry name" value="POLYMERASE DELTA-INTERACTING PROTEIN 2"/>
    <property type="match status" value="1"/>
</dbReference>
<dbReference type="GO" id="GO:0070987">
    <property type="term" value="P:error-free translesion synthesis"/>
    <property type="evidence" value="ECO:0007669"/>
    <property type="project" value="TreeGrafter"/>
</dbReference>
<evidence type="ECO:0000256" key="2">
    <source>
        <dbReference type="HAMAP-Rule" id="MF_00791"/>
    </source>
</evidence>
<proteinExistence type="inferred from homology"/>
<reference evidence="4" key="1">
    <citation type="journal article" date="2014" name="Int. J. Syst. Evol. Microbiol.">
        <title>Complete genome sequence of Corynebacterium casei LMG S-19264T (=DSM 44701T), isolated from a smear-ripened cheese.</title>
        <authorList>
            <consortium name="US DOE Joint Genome Institute (JGI-PGF)"/>
            <person name="Walter F."/>
            <person name="Albersmeier A."/>
            <person name="Kalinowski J."/>
            <person name="Ruckert C."/>
        </authorList>
    </citation>
    <scope>NUCLEOTIDE SEQUENCE</scope>
    <source>
        <strain evidence="4">CGMCC 1.15367</strain>
    </source>
</reference>
<dbReference type="InterPro" id="IPR007474">
    <property type="entry name" value="ApaG_domain"/>
</dbReference>
<reference evidence="4" key="2">
    <citation type="submission" date="2020-09" db="EMBL/GenBank/DDBJ databases">
        <authorList>
            <person name="Sun Q."/>
            <person name="Zhou Y."/>
        </authorList>
    </citation>
    <scope>NUCLEOTIDE SEQUENCE</scope>
    <source>
        <strain evidence="4">CGMCC 1.15367</strain>
    </source>
</reference>
<dbReference type="RefSeq" id="WP_188907262.1">
    <property type="nucleotide sequence ID" value="NZ_BMIQ01000001.1"/>
</dbReference>
<keyword evidence="5" id="KW-1185">Reference proteome</keyword>
<dbReference type="Proteomes" id="UP000644699">
    <property type="component" value="Unassembled WGS sequence"/>
</dbReference>